<protein>
    <recommendedName>
        <fullName evidence="10">Catalase</fullName>
        <ecNumber evidence="10">1.11.1.6</ecNumber>
    </recommendedName>
</protein>
<comment type="caution">
    <text evidence="13">The sequence shown here is derived from an EMBL/GenBank/DDBJ whole genome shotgun (WGS) entry which is preliminary data.</text>
</comment>
<dbReference type="GO" id="GO:0020037">
    <property type="term" value="F:heme binding"/>
    <property type="evidence" value="ECO:0007669"/>
    <property type="project" value="InterPro"/>
</dbReference>
<comment type="cofactor">
    <cofactor evidence="9">
        <name>heme</name>
        <dbReference type="ChEBI" id="CHEBI:30413"/>
    </cofactor>
</comment>
<dbReference type="GO" id="GO:0005737">
    <property type="term" value="C:cytoplasm"/>
    <property type="evidence" value="ECO:0007669"/>
    <property type="project" value="TreeGrafter"/>
</dbReference>
<keyword evidence="7 10" id="KW-0376">Hydrogen peroxide</keyword>
<dbReference type="SUPFAM" id="SSF56634">
    <property type="entry name" value="Heme-dependent catalase-like"/>
    <property type="match status" value="1"/>
</dbReference>
<dbReference type="InterPro" id="IPR018028">
    <property type="entry name" value="Catalase"/>
</dbReference>
<keyword evidence="2 10" id="KW-0575">Peroxidase</keyword>
<feature type="binding site" description="axial binding residue" evidence="9">
    <location>
        <position position="336"/>
    </location>
    <ligand>
        <name>heme</name>
        <dbReference type="ChEBI" id="CHEBI:30413"/>
    </ligand>
    <ligandPart>
        <name>Fe</name>
        <dbReference type="ChEBI" id="CHEBI:18248"/>
    </ligandPart>
</feature>
<evidence type="ECO:0000256" key="10">
    <source>
        <dbReference type="RuleBase" id="RU000498"/>
    </source>
</evidence>
<dbReference type="PIRSF" id="PIRSF038928">
    <property type="entry name" value="Catalase_clade1-3"/>
    <property type="match status" value="1"/>
</dbReference>
<dbReference type="EC" id="1.11.1.6" evidence="10"/>
<evidence type="ECO:0000256" key="8">
    <source>
        <dbReference type="PIRSR" id="PIRSR038928-1"/>
    </source>
</evidence>
<feature type="active site" evidence="8">
    <location>
        <position position="53"/>
    </location>
</feature>
<reference evidence="13 14" key="1">
    <citation type="submission" date="2019-01" db="EMBL/GenBank/DDBJ databases">
        <title>Draft genome sequence of Lactobacillus paraplantarum OSY-TC318, a Producer of the novel lantibiotic Paraplantaracin TC318.</title>
        <authorList>
            <person name="Hussein W.E."/>
            <person name="Huang E."/>
            <person name="Yousef A.E."/>
        </authorList>
    </citation>
    <scope>NUCLEOTIDE SEQUENCE [LARGE SCALE GENOMIC DNA]</scope>
    <source>
        <strain evidence="13 14">OSY-TC318</strain>
    </source>
</reference>
<keyword evidence="5 10" id="KW-0560">Oxidoreductase</keyword>
<evidence type="ECO:0000256" key="4">
    <source>
        <dbReference type="ARBA" id="ARBA00022723"/>
    </source>
</evidence>
<keyword evidence="4 9" id="KW-0479">Metal-binding</keyword>
<dbReference type="InterPro" id="IPR011614">
    <property type="entry name" value="Catalase_core"/>
</dbReference>
<feature type="domain" description="Catalase core" evidence="12">
    <location>
        <begin position="6"/>
        <end position="389"/>
    </location>
</feature>
<evidence type="ECO:0000256" key="11">
    <source>
        <dbReference type="SAM" id="MobiDB-lite"/>
    </source>
</evidence>
<dbReference type="Pfam" id="PF06628">
    <property type="entry name" value="Catalase-rel"/>
    <property type="match status" value="1"/>
</dbReference>
<evidence type="ECO:0000256" key="2">
    <source>
        <dbReference type="ARBA" id="ARBA00022559"/>
    </source>
</evidence>
<dbReference type="GO" id="GO:0042542">
    <property type="term" value="P:response to hydrogen peroxide"/>
    <property type="evidence" value="ECO:0007669"/>
    <property type="project" value="TreeGrafter"/>
</dbReference>
<dbReference type="FunFam" id="2.40.180.10:FF:000001">
    <property type="entry name" value="Catalase"/>
    <property type="match status" value="1"/>
</dbReference>
<comment type="similarity">
    <text evidence="1 10">Belongs to the catalase family.</text>
</comment>
<feature type="region of interest" description="Disordered" evidence="11">
    <location>
        <begin position="1"/>
        <end position="25"/>
    </location>
</feature>
<dbReference type="InterPro" id="IPR010582">
    <property type="entry name" value="Catalase_immune_responsive"/>
</dbReference>
<comment type="catalytic activity">
    <reaction evidence="10">
        <text>2 H2O2 = O2 + 2 H2O</text>
        <dbReference type="Rhea" id="RHEA:20309"/>
        <dbReference type="ChEBI" id="CHEBI:15377"/>
        <dbReference type="ChEBI" id="CHEBI:15379"/>
        <dbReference type="ChEBI" id="CHEBI:16240"/>
        <dbReference type="EC" id="1.11.1.6"/>
    </reaction>
</comment>
<organism evidence="13 14">
    <name type="scientific">Lactiplantibacillus paraplantarum</name>
    <dbReference type="NCBI Taxonomy" id="60520"/>
    <lineage>
        <taxon>Bacteria</taxon>
        <taxon>Bacillati</taxon>
        <taxon>Bacillota</taxon>
        <taxon>Bacilli</taxon>
        <taxon>Lactobacillales</taxon>
        <taxon>Lactobacillaceae</taxon>
        <taxon>Lactiplantibacillus</taxon>
    </lineage>
</organism>
<accession>A0A4V2L1R4</accession>
<name>A0A4V2L1R4_9LACO</name>
<dbReference type="GO" id="GO:0046872">
    <property type="term" value="F:metal ion binding"/>
    <property type="evidence" value="ECO:0007669"/>
    <property type="project" value="UniProtKB-KW"/>
</dbReference>
<evidence type="ECO:0000256" key="6">
    <source>
        <dbReference type="ARBA" id="ARBA00023004"/>
    </source>
</evidence>
<evidence type="ECO:0000256" key="5">
    <source>
        <dbReference type="ARBA" id="ARBA00023002"/>
    </source>
</evidence>
<evidence type="ECO:0000313" key="13">
    <source>
        <dbReference type="EMBL" id="TBX42460.1"/>
    </source>
</evidence>
<proteinExistence type="inferred from homology"/>
<evidence type="ECO:0000259" key="12">
    <source>
        <dbReference type="SMART" id="SM01060"/>
    </source>
</evidence>
<dbReference type="GO" id="GO:0042744">
    <property type="term" value="P:hydrogen peroxide catabolic process"/>
    <property type="evidence" value="ECO:0007669"/>
    <property type="project" value="UniProtKB-KW"/>
</dbReference>
<feature type="compositionally biased region" description="Polar residues" evidence="11">
    <location>
        <begin position="13"/>
        <end position="23"/>
    </location>
</feature>
<dbReference type="PROSITE" id="PS51402">
    <property type="entry name" value="CATALASE_3"/>
    <property type="match status" value="1"/>
</dbReference>
<evidence type="ECO:0000256" key="9">
    <source>
        <dbReference type="PIRSR" id="PIRSR038928-2"/>
    </source>
</evidence>
<dbReference type="EMBL" id="SEHH01000058">
    <property type="protein sequence ID" value="TBX42460.1"/>
    <property type="molecule type" value="Genomic_DNA"/>
</dbReference>
<dbReference type="PANTHER" id="PTHR11465:SF9">
    <property type="entry name" value="CATALASE"/>
    <property type="match status" value="1"/>
</dbReference>
<evidence type="ECO:0000256" key="1">
    <source>
        <dbReference type="ARBA" id="ARBA00005329"/>
    </source>
</evidence>
<dbReference type="Pfam" id="PF00199">
    <property type="entry name" value="Catalase"/>
    <property type="match status" value="1"/>
</dbReference>
<dbReference type="Proteomes" id="UP000292648">
    <property type="component" value="Unassembled WGS sequence"/>
</dbReference>
<keyword evidence="6 9" id="KW-0408">Iron</keyword>
<feature type="active site" evidence="8">
    <location>
        <position position="126"/>
    </location>
</feature>
<dbReference type="InterPro" id="IPR002226">
    <property type="entry name" value="Catalase_haem_BS"/>
</dbReference>
<dbReference type="GO" id="GO:0004096">
    <property type="term" value="F:catalase activity"/>
    <property type="evidence" value="ECO:0007669"/>
    <property type="project" value="UniProtKB-EC"/>
</dbReference>
<evidence type="ECO:0000313" key="14">
    <source>
        <dbReference type="Proteomes" id="UP000292648"/>
    </source>
</evidence>
<dbReference type="AlphaFoldDB" id="A0A4V2L1R4"/>
<dbReference type="SMART" id="SM01060">
    <property type="entry name" value="Catalase"/>
    <property type="match status" value="1"/>
</dbReference>
<dbReference type="PRINTS" id="PR00067">
    <property type="entry name" value="CATALASE"/>
</dbReference>
<evidence type="ECO:0000256" key="3">
    <source>
        <dbReference type="ARBA" id="ARBA00022617"/>
    </source>
</evidence>
<dbReference type="InterPro" id="IPR024708">
    <property type="entry name" value="Catalase_AS"/>
</dbReference>
<dbReference type="PROSITE" id="PS00438">
    <property type="entry name" value="CATALASE_2"/>
    <property type="match status" value="1"/>
</dbReference>
<dbReference type="InterPro" id="IPR020835">
    <property type="entry name" value="Catalase_sf"/>
</dbReference>
<dbReference type="InterPro" id="IPR024711">
    <property type="entry name" value="Catalase_clade1/3"/>
</dbReference>
<dbReference type="PROSITE" id="PS00437">
    <property type="entry name" value="CATALASE_1"/>
    <property type="match status" value="1"/>
</dbReference>
<keyword evidence="3 9" id="KW-0349">Heme</keyword>
<evidence type="ECO:0000256" key="7">
    <source>
        <dbReference type="ARBA" id="ARBA00023324"/>
    </source>
</evidence>
<dbReference type="Gene3D" id="2.40.180.10">
    <property type="entry name" value="Catalase core domain"/>
    <property type="match status" value="1"/>
</dbReference>
<dbReference type="PANTHER" id="PTHR11465">
    <property type="entry name" value="CATALASE"/>
    <property type="match status" value="1"/>
</dbReference>
<gene>
    <name evidence="13" type="ORF">EUZ87_08270</name>
</gene>
<sequence length="486" mass="55056">MADKLTTEAGQPWANNEHSQTAGSRGPVLMQDYDLLEKLAHFDRERIPERVVHAKGAGAKGYFELLNDMSAYTKADLFNGVGKKTPLIMRFSQVAGEKGYPDTVRDVRGFSMKFYTQEGNYDIVGNNTPIFFVNDPLKFPDFIHSQKCDPKTNRRTQNMQWDFWSHSPESLHQVTYLMGDRGLPASFRTMNGYGSHTFKWVNQQGEQFWIKYHFIADQGVKNMTAAAAEQVTLKNLDYLQDDLYDAIETGDSPSWTLYVQIMPYQAGLDYQWDIFDVTKVVAHKDYPLIKVGRITLNENPTNNFTDIEEAAMSPANFVPGVEPSPDKLLQGRLFSYKDTQRYRLGVNFEDLPVNKPIVPVHNYERDGYMKADNQGDAVNYEPNSLNGPQEVQDAAIKSVTVTGDAQAQPYAHHVDYMTQAGDLYRLMSTAEQARLIETIKNALGQVTLPGVKELEIQQFYAADPTYGTRVAKALNLDLETVLSYRE</sequence>